<dbReference type="EMBL" id="JASPKZ010005319">
    <property type="protein sequence ID" value="KAJ9588670.1"/>
    <property type="molecule type" value="Genomic_DNA"/>
</dbReference>
<keyword evidence="3" id="KW-1185">Reference proteome</keyword>
<evidence type="ECO:0000256" key="1">
    <source>
        <dbReference type="SAM" id="Phobius"/>
    </source>
</evidence>
<reference evidence="2" key="2">
    <citation type="submission" date="2023-05" db="EMBL/GenBank/DDBJ databases">
        <authorList>
            <person name="Fouks B."/>
        </authorList>
    </citation>
    <scope>NUCLEOTIDE SEQUENCE</scope>
    <source>
        <strain evidence="2">Stay&amp;Tobe</strain>
        <tissue evidence="2">Testes</tissue>
    </source>
</reference>
<dbReference type="Proteomes" id="UP001233999">
    <property type="component" value="Unassembled WGS sequence"/>
</dbReference>
<comment type="caution">
    <text evidence="2">The sequence shown here is derived from an EMBL/GenBank/DDBJ whole genome shotgun (WGS) entry which is preliminary data.</text>
</comment>
<name>A0AAD8EFJ4_DIPPU</name>
<gene>
    <name evidence="2" type="ORF">L9F63_018030</name>
</gene>
<sequence length="99" mass="10961">FLEEGLSNLCKPLVYPVVAGGEIGFFTWGVVLMKKDVFNNSSLLNVLHSMRRGRELTNIIDFNGTSFYAEIGNVTNLTTLLLLGLHVEMDCPFSLHVAT</sequence>
<keyword evidence="1" id="KW-0472">Membrane</keyword>
<evidence type="ECO:0000313" key="3">
    <source>
        <dbReference type="Proteomes" id="UP001233999"/>
    </source>
</evidence>
<accession>A0AAD8EFJ4</accession>
<keyword evidence="1" id="KW-1133">Transmembrane helix</keyword>
<evidence type="ECO:0000313" key="2">
    <source>
        <dbReference type="EMBL" id="KAJ9588670.1"/>
    </source>
</evidence>
<proteinExistence type="predicted"/>
<protein>
    <submittedName>
        <fullName evidence="2">Uncharacterized protein</fullName>
    </submittedName>
</protein>
<keyword evidence="1" id="KW-0812">Transmembrane</keyword>
<feature type="transmembrane region" description="Helical" evidence="1">
    <location>
        <begin position="13"/>
        <end position="33"/>
    </location>
</feature>
<reference evidence="2" key="1">
    <citation type="journal article" date="2023" name="IScience">
        <title>Live-bearing cockroach genome reveals convergent evolutionary mechanisms linked to viviparity in insects and beyond.</title>
        <authorList>
            <person name="Fouks B."/>
            <person name="Harrison M.C."/>
            <person name="Mikhailova A.A."/>
            <person name="Marchal E."/>
            <person name="English S."/>
            <person name="Carruthers M."/>
            <person name="Jennings E.C."/>
            <person name="Chiamaka E.L."/>
            <person name="Frigard R.A."/>
            <person name="Pippel M."/>
            <person name="Attardo G.M."/>
            <person name="Benoit J.B."/>
            <person name="Bornberg-Bauer E."/>
            <person name="Tobe S.S."/>
        </authorList>
    </citation>
    <scope>NUCLEOTIDE SEQUENCE</scope>
    <source>
        <strain evidence="2">Stay&amp;Tobe</strain>
    </source>
</reference>
<feature type="non-terminal residue" evidence="2">
    <location>
        <position position="1"/>
    </location>
</feature>
<dbReference type="AlphaFoldDB" id="A0AAD8EFJ4"/>
<feature type="non-terminal residue" evidence="2">
    <location>
        <position position="99"/>
    </location>
</feature>
<organism evidence="2 3">
    <name type="scientific">Diploptera punctata</name>
    <name type="common">Pacific beetle cockroach</name>
    <dbReference type="NCBI Taxonomy" id="6984"/>
    <lineage>
        <taxon>Eukaryota</taxon>
        <taxon>Metazoa</taxon>
        <taxon>Ecdysozoa</taxon>
        <taxon>Arthropoda</taxon>
        <taxon>Hexapoda</taxon>
        <taxon>Insecta</taxon>
        <taxon>Pterygota</taxon>
        <taxon>Neoptera</taxon>
        <taxon>Polyneoptera</taxon>
        <taxon>Dictyoptera</taxon>
        <taxon>Blattodea</taxon>
        <taxon>Blaberoidea</taxon>
        <taxon>Blaberidae</taxon>
        <taxon>Diplopterinae</taxon>
        <taxon>Diploptera</taxon>
    </lineage>
</organism>